<gene>
    <name evidence="1" type="ORF">MFIFM68171_08215</name>
</gene>
<accession>A0ABQ0GJQ8</accession>
<name>A0ABQ0GJQ8_9PEZI</name>
<proteinExistence type="predicted"/>
<dbReference type="RefSeq" id="XP_070919736.1">
    <property type="nucleotide sequence ID" value="XM_071063635.1"/>
</dbReference>
<protein>
    <submittedName>
        <fullName evidence="1">Uncharacterized protein</fullName>
    </submittedName>
</protein>
<dbReference type="GeneID" id="98178958"/>
<dbReference type="EMBL" id="BAAFSV010000004">
    <property type="protein sequence ID" value="GAB1318005.1"/>
    <property type="molecule type" value="Genomic_DNA"/>
</dbReference>
<evidence type="ECO:0000313" key="1">
    <source>
        <dbReference type="EMBL" id="GAB1318005.1"/>
    </source>
</evidence>
<reference evidence="1 2" key="1">
    <citation type="submission" date="2024-09" db="EMBL/GenBank/DDBJ databases">
        <title>Itraconazole resistance in Madurella fahalii resulting from another homologue of gene encoding cytochrome P450 14-alpha sterol demethylase (CYP51).</title>
        <authorList>
            <person name="Yoshioka I."/>
            <person name="Fahal A.H."/>
            <person name="Kaneko S."/>
            <person name="Yaguchi T."/>
        </authorList>
    </citation>
    <scope>NUCLEOTIDE SEQUENCE [LARGE SCALE GENOMIC DNA]</scope>
    <source>
        <strain evidence="1 2">IFM 68171</strain>
    </source>
</reference>
<organism evidence="1 2">
    <name type="scientific">Madurella fahalii</name>
    <dbReference type="NCBI Taxonomy" id="1157608"/>
    <lineage>
        <taxon>Eukaryota</taxon>
        <taxon>Fungi</taxon>
        <taxon>Dikarya</taxon>
        <taxon>Ascomycota</taxon>
        <taxon>Pezizomycotina</taxon>
        <taxon>Sordariomycetes</taxon>
        <taxon>Sordariomycetidae</taxon>
        <taxon>Sordariales</taxon>
        <taxon>Sordariales incertae sedis</taxon>
        <taxon>Madurella</taxon>
    </lineage>
</organism>
<comment type="caution">
    <text evidence="1">The sequence shown here is derived from an EMBL/GenBank/DDBJ whole genome shotgun (WGS) entry which is preliminary data.</text>
</comment>
<dbReference type="Proteomes" id="UP001628179">
    <property type="component" value="Unassembled WGS sequence"/>
</dbReference>
<sequence length="86" mass="10057">MHGREIAWSQTRLFLGKILWTFDLEGVRGHERSIDKDFSVHVMWNRPELYVRFLPAKGQDVGASGADDHPHQVGKRPFMRDWKVRG</sequence>
<keyword evidence="2" id="KW-1185">Reference proteome</keyword>
<evidence type="ECO:0000313" key="2">
    <source>
        <dbReference type="Proteomes" id="UP001628179"/>
    </source>
</evidence>